<reference evidence="1" key="1">
    <citation type="submission" date="2018-05" db="EMBL/GenBank/DDBJ databases">
        <authorList>
            <person name="Lanie J.A."/>
            <person name="Ng W.-L."/>
            <person name="Kazmierczak K.M."/>
            <person name="Andrzejewski T.M."/>
            <person name="Davidsen T.M."/>
            <person name="Wayne K.J."/>
            <person name="Tettelin H."/>
            <person name="Glass J.I."/>
            <person name="Rusch D."/>
            <person name="Podicherti R."/>
            <person name="Tsui H.-C.T."/>
            <person name="Winkler M.E."/>
        </authorList>
    </citation>
    <scope>NUCLEOTIDE SEQUENCE</scope>
</reference>
<evidence type="ECO:0008006" key="2">
    <source>
        <dbReference type="Google" id="ProtNLM"/>
    </source>
</evidence>
<dbReference type="EMBL" id="UINC01039724">
    <property type="protein sequence ID" value="SVB38626.1"/>
    <property type="molecule type" value="Genomic_DNA"/>
</dbReference>
<accession>A0A382DJI0</accession>
<dbReference type="Pfam" id="PF04338">
    <property type="entry name" value="DUF481"/>
    <property type="match status" value="1"/>
</dbReference>
<evidence type="ECO:0000313" key="1">
    <source>
        <dbReference type="EMBL" id="SVB38626.1"/>
    </source>
</evidence>
<sequence>MVVPCLFAHDPEKERLEWAQYYRMGAVYSETSTTGIAGYARLKRTTAYTFKDIRFFGHFFETDTEIRIRQKSSRRFLSIDRFYSFNTLIYEKNTFLNVDLRYHFNQGIGWFMRNSESGNMTLEMGLAFDNSDFLNTEQKTSYARGGYSVDYNMNLFSTKFEIDYFYQVSEVIGSTSLSRVQILGELQWSFGNNWGVVTGFTQDIQKNKSDPSIFLTVSVTQPLNWSF</sequence>
<name>A0A382DJI0_9ZZZZ</name>
<protein>
    <recommendedName>
        <fullName evidence="2">DUF481 domain-containing protein</fullName>
    </recommendedName>
</protein>
<dbReference type="InterPro" id="IPR007433">
    <property type="entry name" value="DUF481"/>
</dbReference>
<proteinExistence type="predicted"/>
<dbReference type="AlphaFoldDB" id="A0A382DJI0"/>
<gene>
    <name evidence="1" type="ORF">METZ01_LOCUS191480</name>
</gene>
<organism evidence="1">
    <name type="scientific">marine metagenome</name>
    <dbReference type="NCBI Taxonomy" id="408172"/>
    <lineage>
        <taxon>unclassified sequences</taxon>
        <taxon>metagenomes</taxon>
        <taxon>ecological metagenomes</taxon>
    </lineage>
</organism>